<sequence>MSASTSARRAPVAAVGLVLVAILTLTACGDLHASGATGGAAPSRSAGPSPSAAGASPSAAGASPSAAGASPSAAGASPYVEPGAGDGAPHYSENNGHRRPGEMSPAHAKDAEREADRIRPVLERLWKRRTWDPATVREALLRLGYEEERVTGDGKRLGGTLTVTKMSSRWKDDGYVTPEGAEVALRVHDDACVMAFVQRTNFSAVANGPYPESGCFSPPFAH</sequence>
<protein>
    <submittedName>
        <fullName evidence="2">Uncharacterized protein</fullName>
    </submittedName>
</protein>
<dbReference type="RefSeq" id="WP_221298341.1">
    <property type="nucleotide sequence ID" value="NZ_BMUP01000001.1"/>
</dbReference>
<accession>A0A7W4ZKI2</accession>
<name>A0A7W4ZKI2_9ACTN</name>
<evidence type="ECO:0000313" key="2">
    <source>
        <dbReference type="EMBL" id="MBB3074076.1"/>
    </source>
</evidence>
<reference evidence="2 3" key="1">
    <citation type="submission" date="2020-08" db="EMBL/GenBank/DDBJ databases">
        <title>Genomic Encyclopedia of Type Strains, Phase III (KMG-III): the genomes of soil and plant-associated and newly described type strains.</title>
        <authorList>
            <person name="Whitman W."/>
        </authorList>
    </citation>
    <scope>NUCLEOTIDE SEQUENCE [LARGE SCALE GENOMIC DNA]</scope>
    <source>
        <strain evidence="2 3">CECT 3237</strain>
    </source>
</reference>
<proteinExistence type="predicted"/>
<evidence type="ECO:0000256" key="1">
    <source>
        <dbReference type="SAM" id="MobiDB-lite"/>
    </source>
</evidence>
<keyword evidence="3" id="KW-1185">Reference proteome</keyword>
<dbReference type="AlphaFoldDB" id="A0A7W4ZKI2"/>
<gene>
    <name evidence="2" type="ORF">FHS41_000545</name>
</gene>
<feature type="compositionally biased region" description="Basic and acidic residues" evidence="1">
    <location>
        <begin position="95"/>
        <end position="115"/>
    </location>
</feature>
<feature type="region of interest" description="Disordered" evidence="1">
    <location>
        <begin position="35"/>
        <end position="115"/>
    </location>
</feature>
<feature type="compositionally biased region" description="Low complexity" evidence="1">
    <location>
        <begin position="35"/>
        <end position="78"/>
    </location>
</feature>
<dbReference type="Proteomes" id="UP000572907">
    <property type="component" value="Unassembled WGS sequence"/>
</dbReference>
<comment type="caution">
    <text evidence="2">The sequence shown here is derived from an EMBL/GenBank/DDBJ whole genome shotgun (WGS) entry which is preliminary data.</text>
</comment>
<dbReference type="EMBL" id="JACHXE010000001">
    <property type="protein sequence ID" value="MBB3074076.1"/>
    <property type="molecule type" value="Genomic_DNA"/>
</dbReference>
<evidence type="ECO:0000313" key="3">
    <source>
        <dbReference type="Proteomes" id="UP000572907"/>
    </source>
</evidence>
<organism evidence="2 3">
    <name type="scientific">Streptomyces violarus</name>
    <dbReference type="NCBI Taxonomy" id="67380"/>
    <lineage>
        <taxon>Bacteria</taxon>
        <taxon>Bacillati</taxon>
        <taxon>Actinomycetota</taxon>
        <taxon>Actinomycetes</taxon>
        <taxon>Kitasatosporales</taxon>
        <taxon>Streptomycetaceae</taxon>
        <taxon>Streptomyces</taxon>
    </lineage>
</organism>